<accession>A0ABS6FPC6</accession>
<proteinExistence type="predicted"/>
<evidence type="ECO:0000313" key="2">
    <source>
        <dbReference type="EMBL" id="MBU5670995.1"/>
    </source>
</evidence>
<name>A0ABS6FPC6_9BACL</name>
<feature type="transmembrane region" description="Helical" evidence="1">
    <location>
        <begin position="96"/>
        <end position="113"/>
    </location>
</feature>
<feature type="transmembrane region" description="Helical" evidence="1">
    <location>
        <begin position="34"/>
        <end position="53"/>
    </location>
</feature>
<feature type="transmembrane region" description="Helical" evidence="1">
    <location>
        <begin position="133"/>
        <end position="156"/>
    </location>
</feature>
<feature type="transmembrane region" description="Helical" evidence="1">
    <location>
        <begin position="6"/>
        <end position="25"/>
    </location>
</feature>
<dbReference type="EMBL" id="JAHLQJ010000003">
    <property type="protein sequence ID" value="MBU5670995.1"/>
    <property type="molecule type" value="Genomic_DNA"/>
</dbReference>
<keyword evidence="1" id="KW-0472">Membrane</keyword>
<keyword evidence="1" id="KW-0812">Transmembrane</keyword>
<feature type="transmembrane region" description="Helical" evidence="1">
    <location>
        <begin position="225"/>
        <end position="243"/>
    </location>
</feature>
<protein>
    <submittedName>
        <fullName evidence="2">Uncharacterized protein</fullName>
    </submittedName>
</protein>
<feature type="transmembrane region" description="Helical" evidence="1">
    <location>
        <begin position="65"/>
        <end position="84"/>
    </location>
</feature>
<organism evidence="2 3">
    <name type="scientific">Paenibacillus brevis</name>
    <dbReference type="NCBI Taxonomy" id="2841508"/>
    <lineage>
        <taxon>Bacteria</taxon>
        <taxon>Bacillati</taxon>
        <taxon>Bacillota</taxon>
        <taxon>Bacilli</taxon>
        <taxon>Bacillales</taxon>
        <taxon>Paenibacillaceae</taxon>
        <taxon>Paenibacillus</taxon>
    </lineage>
</organism>
<dbReference type="RefSeq" id="WP_216477404.1">
    <property type="nucleotide sequence ID" value="NZ_JAHLQJ010000003.1"/>
</dbReference>
<dbReference type="Proteomes" id="UP000743001">
    <property type="component" value="Unassembled WGS sequence"/>
</dbReference>
<feature type="transmembrane region" description="Helical" evidence="1">
    <location>
        <begin position="168"/>
        <end position="188"/>
    </location>
</feature>
<reference evidence="2 3" key="1">
    <citation type="submission" date="2021-06" db="EMBL/GenBank/DDBJ databases">
        <authorList>
            <person name="Sun Q."/>
            <person name="Li D."/>
        </authorList>
    </citation>
    <scope>NUCLEOTIDE SEQUENCE [LARGE SCALE GENOMIC DNA]</scope>
    <source>
        <strain evidence="2 3">MSJ-6</strain>
    </source>
</reference>
<comment type="caution">
    <text evidence="2">The sequence shown here is derived from an EMBL/GenBank/DDBJ whole genome shotgun (WGS) entry which is preliminary data.</text>
</comment>
<feature type="transmembrane region" description="Helical" evidence="1">
    <location>
        <begin position="255"/>
        <end position="276"/>
    </location>
</feature>
<dbReference type="InterPro" id="IPR043747">
    <property type="entry name" value="DUF5692"/>
</dbReference>
<evidence type="ECO:0000313" key="3">
    <source>
        <dbReference type="Proteomes" id="UP000743001"/>
    </source>
</evidence>
<gene>
    <name evidence="2" type="ORF">KQJ23_04030</name>
</gene>
<sequence>MFLFEAMPWYSILMWFVVLAGLILLNEIARRSKWAALVFFVALPIVLTIFVWPNTAGEGSSTGTWFHWVKVYSALAGCLGFMALRYIKGWDRNKYVLMFPAIILAVNILEAVIRDFEVYGLNGIVDGVTMIGGPWNIMNGIAGILNIITISGWMGIRVSKDKSRDMIWPDMLWFWIIAYDLWNFAYVYNCVSDHSFYAGAALLISCTIPAFFMKKGAWLQHRAQTLAFWMMFTMSFPAFVGESRFAVQSSHSETALWIVSGLSLAANIAVFVYHIYKIAKHKRNPLKVEVYSDLKAYEQVDKIDPKPQAVA</sequence>
<keyword evidence="1" id="KW-1133">Transmembrane helix</keyword>
<dbReference type="Pfam" id="PF18948">
    <property type="entry name" value="DUF5692"/>
    <property type="match status" value="1"/>
</dbReference>
<evidence type="ECO:0000256" key="1">
    <source>
        <dbReference type="SAM" id="Phobius"/>
    </source>
</evidence>
<keyword evidence="3" id="KW-1185">Reference proteome</keyword>
<feature type="transmembrane region" description="Helical" evidence="1">
    <location>
        <begin position="194"/>
        <end position="213"/>
    </location>
</feature>